<proteinExistence type="predicted"/>
<sequence length="115" mass="12863">MFAALYFASLVENLFETRLSAVARQEKFRNLAYNYVSPQAKSLLVILWPIGCCQDFYRSIVRRLAAMLRPSASNKSAAVMTTTLARSCATIRSKCCGPRDIGSQTKHGREHLCVD</sequence>
<organism evidence="1 2">
    <name type="scientific">Pseudomonas alliivorans</name>
    <dbReference type="NCBI Taxonomy" id="2810613"/>
    <lineage>
        <taxon>Bacteria</taxon>
        <taxon>Pseudomonadati</taxon>
        <taxon>Pseudomonadota</taxon>
        <taxon>Gammaproteobacteria</taxon>
        <taxon>Pseudomonadales</taxon>
        <taxon>Pseudomonadaceae</taxon>
        <taxon>Pseudomonas</taxon>
    </lineage>
</organism>
<dbReference type="EMBL" id="JAFFZW010000003">
    <property type="protein sequence ID" value="MBP0946079.1"/>
    <property type="molecule type" value="Genomic_DNA"/>
</dbReference>
<dbReference type="RefSeq" id="WP_143518973.1">
    <property type="nucleotide sequence ID" value="NZ_JAFFZW010000003.1"/>
</dbReference>
<reference evidence="1 2" key="1">
    <citation type="journal article" date="2022" name="Syst. Appl. Microbiol.">
        <title>Pseudomonas alliivorans sp. nov., a plant-pathogenic bacterium isolated from onion foliage in Georgia, USA.</title>
        <authorList>
            <person name="Zhao M."/>
            <person name="Tyson C."/>
            <person name="Chen H.C."/>
            <person name="Paudel S."/>
            <person name="Gitaitis R."/>
            <person name="Kvitko B."/>
            <person name="Dutta B."/>
        </authorList>
    </citation>
    <scope>NUCLEOTIDE SEQUENCE [LARGE SCALE GENOMIC DNA]</scope>
    <source>
        <strain evidence="1 2">20GA0068</strain>
    </source>
</reference>
<protein>
    <recommendedName>
        <fullName evidence="3">ABC transmembrane type-1 domain-containing protein</fullName>
    </recommendedName>
</protein>
<accession>A0ABS4C6W6</accession>
<evidence type="ECO:0008006" key="3">
    <source>
        <dbReference type="Google" id="ProtNLM"/>
    </source>
</evidence>
<name>A0ABS4C6W6_9PSED</name>
<dbReference type="Proteomes" id="UP000673197">
    <property type="component" value="Unassembled WGS sequence"/>
</dbReference>
<comment type="caution">
    <text evidence="1">The sequence shown here is derived from an EMBL/GenBank/DDBJ whole genome shotgun (WGS) entry which is preliminary data.</text>
</comment>
<keyword evidence="2" id="KW-1185">Reference proteome</keyword>
<gene>
    <name evidence="1" type="ORF">JTJ32_12140</name>
</gene>
<evidence type="ECO:0000313" key="1">
    <source>
        <dbReference type="EMBL" id="MBP0946079.1"/>
    </source>
</evidence>
<evidence type="ECO:0000313" key="2">
    <source>
        <dbReference type="Proteomes" id="UP000673197"/>
    </source>
</evidence>